<dbReference type="PANTHER" id="PTHR43155:SF2">
    <property type="entry name" value="CYCLIC DI-GMP PHOSPHODIESTERASE PA4108"/>
    <property type="match status" value="1"/>
</dbReference>
<dbReference type="OrthoDB" id="9802066at2"/>
<dbReference type="InterPro" id="IPR003607">
    <property type="entry name" value="HD/PDEase_dom"/>
</dbReference>
<evidence type="ECO:0000313" key="2">
    <source>
        <dbReference type="EMBL" id="SCZ58092.1"/>
    </source>
</evidence>
<dbReference type="InterPro" id="IPR003018">
    <property type="entry name" value="GAF"/>
</dbReference>
<protein>
    <submittedName>
        <fullName evidence="2">HD-GYP domain, c-di-GMP phosphodiesterase class II (Or its inactivated variant)</fullName>
    </submittedName>
</protein>
<name>A0A1G5Q8W0_9GAMM</name>
<dbReference type="RefSeq" id="WP_092995068.1">
    <property type="nucleotide sequence ID" value="NZ_FMWD01000004.1"/>
</dbReference>
<dbReference type="SMART" id="SM00471">
    <property type="entry name" value="HDc"/>
    <property type="match status" value="1"/>
</dbReference>
<evidence type="ECO:0000259" key="1">
    <source>
        <dbReference type="PROSITE" id="PS51832"/>
    </source>
</evidence>
<dbReference type="InterPro" id="IPR029016">
    <property type="entry name" value="GAF-like_dom_sf"/>
</dbReference>
<dbReference type="Pfam" id="PF01966">
    <property type="entry name" value="HD"/>
    <property type="match status" value="1"/>
</dbReference>
<dbReference type="SMART" id="SM00065">
    <property type="entry name" value="GAF"/>
    <property type="match status" value="1"/>
</dbReference>
<dbReference type="PROSITE" id="PS51832">
    <property type="entry name" value="HD_GYP"/>
    <property type="match status" value="1"/>
</dbReference>
<organism evidence="2 3">
    <name type="scientific">Thiohalomonas denitrificans</name>
    <dbReference type="NCBI Taxonomy" id="415747"/>
    <lineage>
        <taxon>Bacteria</taxon>
        <taxon>Pseudomonadati</taxon>
        <taxon>Pseudomonadota</taxon>
        <taxon>Gammaproteobacteria</taxon>
        <taxon>Thiohalomonadales</taxon>
        <taxon>Thiohalomonadaceae</taxon>
        <taxon>Thiohalomonas</taxon>
    </lineage>
</organism>
<accession>A0A1G5Q8W0</accession>
<keyword evidence="3" id="KW-1185">Reference proteome</keyword>
<reference evidence="2 3" key="1">
    <citation type="submission" date="2016-10" db="EMBL/GenBank/DDBJ databases">
        <authorList>
            <person name="de Groot N.N."/>
        </authorList>
    </citation>
    <scope>NUCLEOTIDE SEQUENCE [LARGE SCALE GENOMIC DNA]</scope>
    <source>
        <strain evidence="2 3">HLD2</strain>
    </source>
</reference>
<dbReference type="SUPFAM" id="SSF55781">
    <property type="entry name" value="GAF domain-like"/>
    <property type="match status" value="1"/>
</dbReference>
<dbReference type="InterPro" id="IPR006674">
    <property type="entry name" value="HD_domain"/>
</dbReference>
<dbReference type="SUPFAM" id="SSF109604">
    <property type="entry name" value="HD-domain/PDEase-like"/>
    <property type="match status" value="2"/>
</dbReference>
<evidence type="ECO:0000313" key="3">
    <source>
        <dbReference type="Proteomes" id="UP000199648"/>
    </source>
</evidence>
<dbReference type="InterPro" id="IPR037522">
    <property type="entry name" value="HD_GYP_dom"/>
</dbReference>
<dbReference type="PANTHER" id="PTHR43155">
    <property type="entry name" value="CYCLIC DI-GMP PHOSPHODIESTERASE PA4108-RELATED"/>
    <property type="match status" value="1"/>
</dbReference>
<gene>
    <name evidence="2" type="ORF">SAMN03097708_01601</name>
</gene>
<dbReference type="GO" id="GO:0008081">
    <property type="term" value="F:phosphoric diester hydrolase activity"/>
    <property type="evidence" value="ECO:0007669"/>
    <property type="project" value="UniProtKB-ARBA"/>
</dbReference>
<dbReference type="Pfam" id="PF13487">
    <property type="entry name" value="HD_5"/>
    <property type="match status" value="1"/>
</dbReference>
<sequence length="527" mass="59478">MSPKSLLEQVDQLTAIGLALSTERNTDRLLEKILLTAKEMAGSDGGTLYSVSEENRVRIENMRTDSLGIAMGGTTGKAVPFPPIEFYDEAGEPNRSNVVTHAILNDCTVNIPDAYNTDRFDLSGTREFDRVTGYRSISFLTVPMKNHQGDIIGVLQLLNAKNEQGKIIPFNAETQRLVEALASQAAIAVTNRRLIDELKELLDALIHLIAYAIDEKSPYTAGHCRRVPKLTMLLADAATKASDGPLANFAMDHDDRYELEIAAWLHDCGKITTPEHVVDKATKLQTVFDRIELVKARFEVLRKEAENRWLHKRMEAMEAGREPDPAWATEYRQTLRELEEEQAFIEKANSGGEFMTETDQERVGAIGKRRWHDAQGKSRTLLTEDEIYNLTIPKGTLNPEEREQINNHIVATINILEALPFPKQFKRVAEYAGGHHERMDGQGYPRGLKGDEMPLQARIMAIADVFEALTARDRPYKPGKKLSEALGILQSMSERGHIDPDLFDLFTRERVWEQYAFEHLDPEQLDI</sequence>
<feature type="domain" description="HD-GYP" evidence="1">
    <location>
        <begin position="302"/>
        <end position="522"/>
    </location>
</feature>
<dbReference type="Proteomes" id="UP000199648">
    <property type="component" value="Unassembled WGS sequence"/>
</dbReference>
<dbReference type="Gene3D" id="1.10.3210.10">
    <property type="entry name" value="Hypothetical protein af1432"/>
    <property type="match status" value="2"/>
</dbReference>
<dbReference type="Pfam" id="PF01590">
    <property type="entry name" value="GAF"/>
    <property type="match status" value="1"/>
</dbReference>
<dbReference type="AlphaFoldDB" id="A0A1G5Q8W0"/>
<dbReference type="STRING" id="415747.SAMN03097708_01601"/>
<proteinExistence type="predicted"/>
<dbReference type="Gene3D" id="3.30.450.40">
    <property type="match status" value="1"/>
</dbReference>
<dbReference type="CDD" id="cd00077">
    <property type="entry name" value="HDc"/>
    <property type="match status" value="1"/>
</dbReference>
<dbReference type="EMBL" id="FMWD01000004">
    <property type="protein sequence ID" value="SCZ58092.1"/>
    <property type="molecule type" value="Genomic_DNA"/>
</dbReference>